<protein>
    <submittedName>
        <fullName evidence="11">Actin-like protein 3</fullName>
    </submittedName>
</protein>
<name>A0A678T4J1_SACOF</name>
<evidence type="ECO:0000256" key="8">
    <source>
        <dbReference type="ARBA" id="ARBA00023212"/>
    </source>
</evidence>
<evidence type="ECO:0000256" key="3">
    <source>
        <dbReference type="ARBA" id="ARBA00022473"/>
    </source>
</evidence>
<keyword evidence="6" id="KW-0067">ATP-binding</keyword>
<dbReference type="FunFam" id="3.90.640.10:FF:000006">
    <property type="entry name" value="Actin-related protein 3 (ARP3)"/>
    <property type="match status" value="2"/>
</dbReference>
<evidence type="ECO:0000256" key="1">
    <source>
        <dbReference type="ARBA" id="ARBA00004245"/>
    </source>
</evidence>
<keyword evidence="4" id="KW-0963">Cytoplasm</keyword>
<keyword evidence="3" id="KW-0217">Developmental protein</keyword>
<dbReference type="AlphaFoldDB" id="A0A678T4J1"/>
<evidence type="ECO:0000256" key="7">
    <source>
        <dbReference type="ARBA" id="ARBA00023203"/>
    </source>
</evidence>
<keyword evidence="7" id="KW-0009">Actin-binding</keyword>
<gene>
    <name evidence="11" type="ORF">SO04K09_000005</name>
</gene>
<sequence>MDALSRPAVVIDNGTGYTKMGFAGNVEPCFITPTVVAVNDSFSSSAQPAARGAPARGNWLAQHSAGVMADLDFYIGEEALARSRASSSHSLSYPIRNGQVENWDTMERFWQQCIFNYLRCDPEDHYFLLTESPLTAPETREYTGEIMFETFNVPGLYIAVQPVLALAAGYTTTKCEMTGVVVDVGDGATHIVPVADGYVIGSSIRSIPITGKDVTQFVHQLLKERGENIPPEESFDVARRIKEMYCYTSSDIVKEFNKHDREPSKYVKHWTGIKPKTGAKYTCDVGYERFLGPEIFFNPEIYNNDFTTPLQVVIDKCIQSSPIDTRRALYKTIESKEFPMAQNIVLSGGSTMFKDFHRRLQRDLKKIVDARVRASNSRLISGDAKVQTLLFALNVFLSKKADNQLETGNFVAALPVFQSHINHIDFQAQPIEVNVVSHPIQRYAVWFGGSVLASTAEFYEACHTKAEYEEYGASICRSNPVFKGMYTKMGFAGNVEPCFITPTVVAVNDSFSSSAQPAARGAPARGNWLAQHSAGVMADLDFYIGEEALARSRASSSHSLSYPIRNGQVENWDTMERFWQQCIFNYLRCDPEDHYFLLTESPLTAPETREYTGEIMFETFNVPGLYIAVQPVLALAAGYTTTKCEMTGVVVDVGDGATHIVPVADGYVIGSSIRSIPITGKDVTQFVHQLLKERGENIPPEESFDVARRIKEMYCYTSSDIVKEFNKHDREPSKYVKHWTGIKPKTGAKYTCDVGYERFLGPEIFFNPEIYNNDFTTPLQVVIDKCIQSSPIDTRRALYKTIESKEFPMAQNIVLSGGSTMFKDFHRRLQRDLKKIVDARVRASNSRLISGDAKVQTLLFALNVFLSKKADNQLETGNFVAALPVFQSHINHIDFQAQPIEVNVVSHPIQRYAVWFGGSVLASTAEFYEACHTKAEYEEYGASICRSNPVFKGMY</sequence>
<dbReference type="FunFam" id="3.30.420.40:FF:000029">
    <property type="entry name" value="Actin-related protein 3"/>
    <property type="match status" value="2"/>
</dbReference>
<dbReference type="GO" id="GO:0003779">
    <property type="term" value="F:actin binding"/>
    <property type="evidence" value="ECO:0007669"/>
    <property type="project" value="UniProtKB-KW"/>
</dbReference>
<dbReference type="SMART" id="SM00268">
    <property type="entry name" value="ACTIN"/>
    <property type="match status" value="2"/>
</dbReference>
<dbReference type="InterPro" id="IPR004000">
    <property type="entry name" value="Actin"/>
</dbReference>
<evidence type="ECO:0000256" key="5">
    <source>
        <dbReference type="ARBA" id="ARBA00022741"/>
    </source>
</evidence>
<evidence type="ECO:0000313" key="11">
    <source>
        <dbReference type="EMBL" id="AWA44859.1"/>
    </source>
</evidence>
<dbReference type="GO" id="GO:0005524">
    <property type="term" value="F:ATP binding"/>
    <property type="evidence" value="ECO:0007669"/>
    <property type="project" value="UniProtKB-KW"/>
</dbReference>
<reference evidence="11" key="1">
    <citation type="submission" date="2018-04" db="EMBL/GenBank/DDBJ databases">
        <title>Comparative Analysis of Homologous Sequences of Saccharum officinarum and Saccharum spontaneum Reveals Independent Polyploidization Events.</title>
        <authorList>
            <person name="Sharma A."/>
            <person name="Song J."/>
            <person name="Lin Q."/>
            <person name="Singh R."/>
            <person name="Ramos N."/>
            <person name="Wang K."/>
            <person name="Zhang J."/>
            <person name="Ming R."/>
            <person name="Yu Q."/>
        </authorList>
    </citation>
    <scope>NUCLEOTIDE SEQUENCE</scope>
</reference>
<comment type="subunit">
    <text evidence="10">Component of the Arp2/3 complex.</text>
</comment>
<comment type="subcellular location">
    <subcellularLocation>
        <location evidence="1">Cytoplasm</location>
        <location evidence="1">Cytoskeleton</location>
    </subcellularLocation>
</comment>
<organism evidence="11">
    <name type="scientific">Saccharum officinarum</name>
    <name type="common">Sugarcane</name>
    <dbReference type="NCBI Taxonomy" id="4547"/>
    <lineage>
        <taxon>Eukaryota</taxon>
        <taxon>Viridiplantae</taxon>
        <taxon>Streptophyta</taxon>
        <taxon>Embryophyta</taxon>
        <taxon>Tracheophyta</taxon>
        <taxon>Spermatophyta</taxon>
        <taxon>Magnoliopsida</taxon>
        <taxon>Liliopsida</taxon>
        <taxon>Poales</taxon>
        <taxon>Poaceae</taxon>
        <taxon>PACMAD clade</taxon>
        <taxon>Panicoideae</taxon>
        <taxon>Andropogonodae</taxon>
        <taxon>Andropogoneae</taxon>
        <taxon>Saccharinae</taxon>
        <taxon>Saccharum</taxon>
        <taxon>Saccharum officinarum species complex</taxon>
    </lineage>
</organism>
<evidence type="ECO:0000256" key="6">
    <source>
        <dbReference type="ARBA" id="ARBA00022840"/>
    </source>
</evidence>
<accession>A0A678T4J1</accession>
<comment type="function">
    <text evidence="9">Functions as ATP-binding component of the Arp2/3 complex which is involved in regulation of actin polymerization and together with an activating nucleation-promoting factor (NPF) mediates the formation of branched actin networks. Seems to contact the pointed end of the daughter actin filament. Regulates the directionality of cell expansion by regulating the actin organization, and thus the microtubules distribution and the fusion of small vacuoles.</text>
</comment>
<dbReference type="EMBL" id="MH182531">
    <property type="protein sequence ID" value="AWA44859.1"/>
    <property type="molecule type" value="Genomic_DNA"/>
</dbReference>
<evidence type="ECO:0000256" key="2">
    <source>
        <dbReference type="ARBA" id="ARBA00006681"/>
    </source>
</evidence>
<dbReference type="Gene3D" id="3.90.640.10">
    <property type="entry name" value="Actin, Chain A, domain 4"/>
    <property type="match status" value="2"/>
</dbReference>
<dbReference type="FunFam" id="3.30.420.40:FF:000315">
    <property type="entry name" value="Actin-related protein 3"/>
    <property type="match status" value="2"/>
</dbReference>
<proteinExistence type="inferred from homology"/>
<keyword evidence="8" id="KW-0206">Cytoskeleton</keyword>
<evidence type="ECO:0000256" key="4">
    <source>
        <dbReference type="ARBA" id="ARBA00022490"/>
    </source>
</evidence>
<evidence type="ECO:0000256" key="10">
    <source>
        <dbReference type="ARBA" id="ARBA00065815"/>
    </source>
</evidence>
<comment type="similarity">
    <text evidence="2">Belongs to the actin family. ARP3 subfamily.</text>
</comment>
<dbReference type="GO" id="GO:0005856">
    <property type="term" value="C:cytoskeleton"/>
    <property type="evidence" value="ECO:0007669"/>
    <property type="project" value="UniProtKB-SubCell"/>
</dbReference>
<dbReference type="InterPro" id="IPR043129">
    <property type="entry name" value="ATPase_NBD"/>
</dbReference>
<dbReference type="SUPFAM" id="SSF53067">
    <property type="entry name" value="Actin-like ATPase domain"/>
    <property type="match status" value="4"/>
</dbReference>
<dbReference type="Gene3D" id="3.30.420.40">
    <property type="match status" value="4"/>
</dbReference>
<dbReference type="PANTHER" id="PTHR11937">
    <property type="entry name" value="ACTIN"/>
    <property type="match status" value="1"/>
</dbReference>
<keyword evidence="5" id="KW-0547">Nucleotide-binding</keyword>
<dbReference type="Pfam" id="PF00022">
    <property type="entry name" value="Actin"/>
    <property type="match status" value="4"/>
</dbReference>
<evidence type="ECO:0000256" key="9">
    <source>
        <dbReference type="ARBA" id="ARBA00057202"/>
    </source>
</evidence>
<dbReference type="CDD" id="cd10221">
    <property type="entry name" value="ASKHA_NBD_Arp3-like"/>
    <property type="match status" value="2"/>
</dbReference>